<dbReference type="PANTHER" id="PTHR43057">
    <property type="entry name" value="ARSENITE EFFLUX TRANSPORTER"/>
    <property type="match status" value="1"/>
</dbReference>
<evidence type="ECO:0000256" key="4">
    <source>
        <dbReference type="ARBA" id="ARBA00022475"/>
    </source>
</evidence>
<dbReference type="EMBL" id="POTX01000054">
    <property type="protein sequence ID" value="PZF97713.1"/>
    <property type="molecule type" value="Genomic_DNA"/>
</dbReference>
<evidence type="ECO:0000256" key="3">
    <source>
        <dbReference type="ARBA" id="ARBA00022448"/>
    </source>
</evidence>
<evidence type="ECO:0000256" key="5">
    <source>
        <dbReference type="ARBA" id="ARBA00022692"/>
    </source>
</evidence>
<dbReference type="GO" id="GO:0005886">
    <property type="term" value="C:plasma membrane"/>
    <property type="evidence" value="ECO:0007669"/>
    <property type="project" value="UniProtKB-SubCell"/>
</dbReference>
<evidence type="ECO:0000256" key="1">
    <source>
        <dbReference type="ARBA" id="ARBA00004651"/>
    </source>
</evidence>
<comment type="caution">
    <text evidence="8">The sequence shown here is derived from an EMBL/GenBank/DDBJ whole genome shotgun (WGS) entry which is preliminary data.</text>
</comment>
<dbReference type="GO" id="GO:0015104">
    <property type="term" value="F:antimonite transmembrane transporter activity"/>
    <property type="evidence" value="ECO:0007669"/>
    <property type="project" value="TreeGrafter"/>
</dbReference>
<name>A0A2W2DXX4_9ACTN</name>
<dbReference type="InterPro" id="IPR002657">
    <property type="entry name" value="BilAc:Na_symport/Acr3"/>
</dbReference>
<dbReference type="GO" id="GO:0015297">
    <property type="term" value="F:antiporter activity"/>
    <property type="evidence" value="ECO:0007669"/>
    <property type="project" value="InterPro"/>
</dbReference>
<keyword evidence="6" id="KW-1133">Transmembrane helix</keyword>
<dbReference type="Gene3D" id="1.20.1530.20">
    <property type="match status" value="1"/>
</dbReference>
<gene>
    <name evidence="8" type="ORF">C1I93_10870</name>
</gene>
<reference evidence="8 9" key="1">
    <citation type="submission" date="2018-01" db="EMBL/GenBank/DDBJ databases">
        <title>Draft genome sequence of Jishengella endophytica.</title>
        <authorList>
            <person name="Sahin N."/>
            <person name="Ay H."/>
            <person name="Saygin H."/>
        </authorList>
    </citation>
    <scope>NUCLEOTIDE SEQUENCE [LARGE SCALE GENOMIC DNA]</scope>
    <source>
        <strain evidence="8 9">DSM 45430</strain>
    </source>
</reference>
<keyword evidence="7" id="KW-0472">Membrane</keyword>
<keyword evidence="3" id="KW-0813">Transport</keyword>
<keyword evidence="4" id="KW-1003">Cell membrane</keyword>
<protein>
    <submittedName>
        <fullName evidence="8">Bile acid:sodium symporter</fullName>
    </submittedName>
</protein>
<evidence type="ECO:0000256" key="7">
    <source>
        <dbReference type="ARBA" id="ARBA00023136"/>
    </source>
</evidence>
<keyword evidence="9" id="KW-1185">Reference proteome</keyword>
<evidence type="ECO:0000256" key="6">
    <source>
        <dbReference type="ARBA" id="ARBA00022989"/>
    </source>
</evidence>
<dbReference type="RefSeq" id="WP_111243134.1">
    <property type="nucleotide sequence ID" value="NZ_AP023358.1"/>
</dbReference>
<dbReference type="AlphaFoldDB" id="A0A2W2DXX4"/>
<dbReference type="InterPro" id="IPR038770">
    <property type="entry name" value="Na+/solute_symporter_sf"/>
</dbReference>
<dbReference type="InterPro" id="IPR004706">
    <property type="entry name" value="Arsenical-R_Acr3"/>
</dbReference>
<keyword evidence="5" id="KW-0812">Transmembrane</keyword>
<dbReference type="PANTHER" id="PTHR43057:SF1">
    <property type="entry name" value="ARSENICAL-RESISTANCE PROTEIN 3"/>
    <property type="match status" value="1"/>
</dbReference>
<dbReference type="GO" id="GO:0015105">
    <property type="term" value="F:arsenite transmembrane transporter activity"/>
    <property type="evidence" value="ECO:0007669"/>
    <property type="project" value="TreeGrafter"/>
</dbReference>
<sequence>MSRDRLERHQVWCYLTAVLLGLAVGTIWPQAGHPVEALVWPVLAVLLYTTFTQLPLTSIPAAFRDGRFLAAALVGNFLLIPVVVWGLVQFTPDDDALRLGLLLVLLVPCTDWFITFTQLGRGDATRATALTPISLLLQLALLPAYLWLMAGADFTAVFAPGDVWPALLVLLVPLGLAVLSEVWFARRCGRERIREGLGWWPVPLLSVVIFLVATAHVGPARAALDVLPVVIAVAAVFLAVSLALARLLATVGKLSTRQGRTLAFSLGTRNSFIVLPFALSLPAGWEIAAVVVVTQSLVELFGMIFYLWFVPRHLFPQRPPDGVSV</sequence>
<dbReference type="Pfam" id="PF01758">
    <property type="entry name" value="SBF"/>
    <property type="match status" value="1"/>
</dbReference>
<accession>A0A2W2DXX4</accession>
<organism evidence="8 9">
    <name type="scientific">Micromonospora endophytica</name>
    <dbReference type="NCBI Taxonomy" id="515350"/>
    <lineage>
        <taxon>Bacteria</taxon>
        <taxon>Bacillati</taxon>
        <taxon>Actinomycetota</taxon>
        <taxon>Actinomycetes</taxon>
        <taxon>Micromonosporales</taxon>
        <taxon>Micromonosporaceae</taxon>
        <taxon>Micromonospora</taxon>
    </lineage>
</organism>
<comment type="similarity">
    <text evidence="2">Belongs to the arsenical resistance-3 (ACR3) (TC 2.A.59) family.</text>
</comment>
<dbReference type="Proteomes" id="UP000248627">
    <property type="component" value="Unassembled WGS sequence"/>
</dbReference>
<dbReference type="OrthoDB" id="3254016at2"/>
<proteinExistence type="inferred from homology"/>
<evidence type="ECO:0000256" key="2">
    <source>
        <dbReference type="ARBA" id="ARBA00010110"/>
    </source>
</evidence>
<comment type="subcellular location">
    <subcellularLocation>
        <location evidence="1">Cell membrane</location>
        <topology evidence="1">Multi-pass membrane protein</topology>
    </subcellularLocation>
</comment>
<evidence type="ECO:0000313" key="9">
    <source>
        <dbReference type="Proteomes" id="UP000248627"/>
    </source>
</evidence>
<evidence type="ECO:0000313" key="8">
    <source>
        <dbReference type="EMBL" id="PZF97713.1"/>
    </source>
</evidence>